<name>A0A9W4KIG2_9EURO</name>
<protein>
    <submittedName>
        <fullName evidence="1">Uncharacterized protein</fullName>
    </submittedName>
</protein>
<evidence type="ECO:0000313" key="1">
    <source>
        <dbReference type="EMBL" id="CAG8903447.1"/>
    </source>
</evidence>
<dbReference type="OrthoDB" id="5401170at2759"/>
<comment type="caution">
    <text evidence="1">The sequence shown here is derived from an EMBL/GenBank/DDBJ whole genome shotgun (WGS) entry which is preliminary data.</text>
</comment>
<accession>A0A9W4KIG2</accession>
<keyword evidence="2" id="KW-1185">Reference proteome</keyword>
<evidence type="ECO:0000313" key="2">
    <source>
        <dbReference type="Proteomes" id="UP001154252"/>
    </source>
</evidence>
<dbReference type="AlphaFoldDB" id="A0A9W4KIG2"/>
<sequence length="119" mass="12942">MTTSLQYLPGLKGAKVTLDSPPGPPFYIPPKTWQIVKLDESANVADERDIADGLGPGYVAGKFLCQPAGSDDQQKLACMRIYKQIPTTGTEFQKPKIRAAQATEPHEPLELGALKAFKE</sequence>
<gene>
    <name evidence="1" type="ORF">PEGY_LOCUS7276</name>
</gene>
<dbReference type="Proteomes" id="UP001154252">
    <property type="component" value="Unassembled WGS sequence"/>
</dbReference>
<reference evidence="1" key="1">
    <citation type="submission" date="2021-07" db="EMBL/GenBank/DDBJ databases">
        <authorList>
            <person name="Branca A.L. A."/>
        </authorList>
    </citation>
    <scope>NUCLEOTIDE SEQUENCE</scope>
</reference>
<organism evidence="1 2">
    <name type="scientific">Penicillium egyptiacum</name>
    <dbReference type="NCBI Taxonomy" id="1303716"/>
    <lineage>
        <taxon>Eukaryota</taxon>
        <taxon>Fungi</taxon>
        <taxon>Dikarya</taxon>
        <taxon>Ascomycota</taxon>
        <taxon>Pezizomycotina</taxon>
        <taxon>Eurotiomycetes</taxon>
        <taxon>Eurotiomycetidae</taxon>
        <taxon>Eurotiales</taxon>
        <taxon>Aspergillaceae</taxon>
        <taxon>Penicillium</taxon>
    </lineage>
</organism>
<proteinExistence type="predicted"/>
<dbReference type="EMBL" id="CAJVRC010000882">
    <property type="protein sequence ID" value="CAG8903447.1"/>
    <property type="molecule type" value="Genomic_DNA"/>
</dbReference>